<gene>
    <name evidence="1" type="ORF">TorRG33x02_336350</name>
</gene>
<comment type="caution">
    <text evidence="1">The sequence shown here is derived from an EMBL/GenBank/DDBJ whole genome shotgun (WGS) entry which is preliminary data.</text>
</comment>
<protein>
    <submittedName>
        <fullName evidence="1">Uncharacterized protein</fullName>
    </submittedName>
</protein>
<evidence type="ECO:0000313" key="2">
    <source>
        <dbReference type="Proteomes" id="UP000237000"/>
    </source>
</evidence>
<sequence>MGTHHVYFDLSAVLLIARNIERKTMPDFEHSPSPITEIRFWGVSDCCSDSYHLAYFWQVRFLLVARVASSKAVTFV</sequence>
<evidence type="ECO:0000313" key="1">
    <source>
        <dbReference type="EMBL" id="PON42178.1"/>
    </source>
</evidence>
<dbReference type="EMBL" id="JXTC01000642">
    <property type="protein sequence ID" value="PON42178.1"/>
    <property type="molecule type" value="Genomic_DNA"/>
</dbReference>
<reference evidence="2" key="1">
    <citation type="submission" date="2016-06" db="EMBL/GenBank/DDBJ databases">
        <title>Parallel loss of symbiosis genes in relatives of nitrogen-fixing non-legume Parasponia.</title>
        <authorList>
            <person name="Van Velzen R."/>
            <person name="Holmer R."/>
            <person name="Bu F."/>
            <person name="Rutten L."/>
            <person name="Van Zeijl A."/>
            <person name="Liu W."/>
            <person name="Santuari L."/>
            <person name="Cao Q."/>
            <person name="Sharma T."/>
            <person name="Shen D."/>
            <person name="Roswanjaya Y."/>
            <person name="Wardhani T."/>
            <person name="Kalhor M.S."/>
            <person name="Jansen J."/>
            <person name="Van den Hoogen J."/>
            <person name="Gungor B."/>
            <person name="Hartog M."/>
            <person name="Hontelez J."/>
            <person name="Verver J."/>
            <person name="Yang W.-C."/>
            <person name="Schijlen E."/>
            <person name="Repin R."/>
            <person name="Schilthuizen M."/>
            <person name="Schranz E."/>
            <person name="Heidstra R."/>
            <person name="Miyata K."/>
            <person name="Fedorova E."/>
            <person name="Kohlen W."/>
            <person name="Bisseling T."/>
            <person name="Smit S."/>
            <person name="Geurts R."/>
        </authorList>
    </citation>
    <scope>NUCLEOTIDE SEQUENCE [LARGE SCALE GENOMIC DNA]</scope>
    <source>
        <strain evidence="2">cv. RG33-2</strain>
    </source>
</reference>
<dbReference type="Proteomes" id="UP000237000">
    <property type="component" value="Unassembled WGS sequence"/>
</dbReference>
<dbReference type="OrthoDB" id="10542805at2759"/>
<dbReference type="InParanoid" id="A0A2P5B052"/>
<dbReference type="AlphaFoldDB" id="A0A2P5B052"/>
<organism evidence="1 2">
    <name type="scientific">Trema orientale</name>
    <name type="common">Charcoal tree</name>
    <name type="synonym">Celtis orientalis</name>
    <dbReference type="NCBI Taxonomy" id="63057"/>
    <lineage>
        <taxon>Eukaryota</taxon>
        <taxon>Viridiplantae</taxon>
        <taxon>Streptophyta</taxon>
        <taxon>Embryophyta</taxon>
        <taxon>Tracheophyta</taxon>
        <taxon>Spermatophyta</taxon>
        <taxon>Magnoliopsida</taxon>
        <taxon>eudicotyledons</taxon>
        <taxon>Gunneridae</taxon>
        <taxon>Pentapetalae</taxon>
        <taxon>rosids</taxon>
        <taxon>fabids</taxon>
        <taxon>Rosales</taxon>
        <taxon>Cannabaceae</taxon>
        <taxon>Trema</taxon>
    </lineage>
</organism>
<proteinExistence type="predicted"/>
<name>A0A2P5B052_TREOI</name>
<keyword evidence="2" id="KW-1185">Reference proteome</keyword>
<accession>A0A2P5B052</accession>